<dbReference type="VEuPathDB" id="TriTrypDB:LPAL13_340006200"/>
<feature type="transmembrane region" description="Helical" evidence="5">
    <location>
        <begin position="156"/>
        <end position="181"/>
    </location>
</feature>
<dbReference type="RefSeq" id="XP_010702438.1">
    <property type="nucleotide sequence ID" value="XM_010704136.1"/>
</dbReference>
<gene>
    <name evidence="6" type="ORF">LPMP_340100</name>
</gene>
<evidence type="ECO:0000313" key="7">
    <source>
        <dbReference type="Proteomes" id="UP000063063"/>
    </source>
</evidence>
<feature type="transmembrane region" description="Helical" evidence="5">
    <location>
        <begin position="37"/>
        <end position="59"/>
    </location>
</feature>
<dbReference type="EMBL" id="CP009403">
    <property type="protein sequence ID" value="AIO01638.1"/>
    <property type="molecule type" value="Genomic_DNA"/>
</dbReference>
<dbReference type="InterPro" id="IPR006876">
    <property type="entry name" value="LMBR1-like_membr_prot"/>
</dbReference>
<feature type="transmembrane region" description="Helical" evidence="5">
    <location>
        <begin position="272"/>
        <end position="291"/>
    </location>
</feature>
<feature type="transmembrane region" description="Helical" evidence="5">
    <location>
        <begin position="6"/>
        <end position="25"/>
    </location>
</feature>
<dbReference type="eggNOG" id="ENOG502QPKQ">
    <property type="taxonomic scope" value="Eukaryota"/>
</dbReference>
<feature type="transmembrane region" description="Helical" evidence="5">
    <location>
        <begin position="407"/>
        <end position="429"/>
    </location>
</feature>
<dbReference type="Pfam" id="PF04791">
    <property type="entry name" value="LMBR1"/>
    <property type="match status" value="1"/>
</dbReference>
<evidence type="ECO:0000256" key="5">
    <source>
        <dbReference type="SAM" id="Phobius"/>
    </source>
</evidence>
<evidence type="ECO:0000256" key="2">
    <source>
        <dbReference type="ARBA" id="ARBA00022692"/>
    </source>
</evidence>
<dbReference type="PANTHER" id="PTHR31652">
    <property type="entry name" value="LIMR FAMILY PROTEIN DDB_G0283707-RELATED"/>
    <property type="match status" value="1"/>
</dbReference>
<reference evidence="6 7" key="1">
    <citation type="journal article" date="2015" name="Sci. Rep.">
        <title>The genome of Leishmania panamensis: insights into genomics of the L. (Viannia) subgenus.</title>
        <authorList>
            <person name="Llanes A."/>
            <person name="Restrepo C.M."/>
            <person name="Vecchio G.D."/>
            <person name="Anguizola F.J."/>
            <person name="Lleonart R."/>
        </authorList>
    </citation>
    <scope>NUCLEOTIDE SEQUENCE [LARGE SCALE GENOMIC DNA]</scope>
    <source>
        <strain evidence="6 7">MHOM/PA/94/PSC-1</strain>
    </source>
</reference>
<dbReference type="VEuPathDB" id="TriTrypDB:LPMP_340100"/>
<dbReference type="PANTHER" id="PTHR31652:SF0">
    <property type="entry name" value="LIMR FAMILY PROTEIN DDB_G0283707-RELATED"/>
    <property type="match status" value="1"/>
</dbReference>
<feature type="transmembrane region" description="Helical" evidence="5">
    <location>
        <begin position="113"/>
        <end position="136"/>
    </location>
</feature>
<keyword evidence="2 5" id="KW-0812">Transmembrane</keyword>
<dbReference type="AlphaFoldDB" id="A0A088RZW0"/>
<organism evidence="6 7">
    <name type="scientific">Leishmania panamensis</name>
    <dbReference type="NCBI Taxonomy" id="5679"/>
    <lineage>
        <taxon>Eukaryota</taxon>
        <taxon>Discoba</taxon>
        <taxon>Euglenozoa</taxon>
        <taxon>Kinetoplastea</taxon>
        <taxon>Metakinetoplastina</taxon>
        <taxon>Trypanosomatida</taxon>
        <taxon>Trypanosomatidae</taxon>
        <taxon>Leishmaniinae</taxon>
        <taxon>Leishmania</taxon>
        <taxon>Leishmania guyanensis species complex</taxon>
    </lineage>
</organism>
<dbReference type="KEGG" id="lpan:LPMP_340100"/>
<feature type="transmembrane region" description="Helical" evidence="5">
    <location>
        <begin position="79"/>
        <end position="101"/>
    </location>
</feature>
<evidence type="ECO:0000313" key="6">
    <source>
        <dbReference type="EMBL" id="AIO01638.1"/>
    </source>
</evidence>
<dbReference type="Proteomes" id="UP000063063">
    <property type="component" value="Chromosome 34"/>
</dbReference>
<comment type="subcellular location">
    <subcellularLocation>
        <location evidence="1">Membrane</location>
        <topology evidence="1">Multi-pass membrane protein</topology>
    </subcellularLocation>
</comment>
<keyword evidence="7" id="KW-1185">Reference proteome</keyword>
<dbReference type="GO" id="GO:0016020">
    <property type="term" value="C:membrane"/>
    <property type="evidence" value="ECO:0007669"/>
    <property type="project" value="UniProtKB-SubCell"/>
</dbReference>
<evidence type="ECO:0000256" key="1">
    <source>
        <dbReference type="ARBA" id="ARBA00004141"/>
    </source>
</evidence>
<dbReference type="GeneID" id="22578514"/>
<name>A0A088RZW0_LEIPA</name>
<evidence type="ECO:0008006" key="8">
    <source>
        <dbReference type="Google" id="ProtNLM"/>
    </source>
</evidence>
<accession>A0A088RZW0</accession>
<keyword evidence="3 5" id="KW-1133">Transmembrane helix</keyword>
<proteinExistence type="predicted"/>
<sequence length="450" mass="50583">MFVVDWIAAGVVAILVLFLAVYIVFRYSAEEEDGDAWLPRVLVIVTLCVACYVVLLLPLEVALTGDRPSLDFSWAWKGMLVSAYSLLFVGGPFTFVFYESWSPTQNSVWTQVRLSLAVVVGVNVAFAAAFGALWLWGVHHDPKDDILTRVPPFVYFVVTISSFGWCFFFIFAGVGLAAVPLRAVAAFVNRPHPIKKAEYELARVKLRMKVQSLLDAGRRLDAQVGTGRPNHKQRQQMLLFRRSVRDVERQSERNEAAYHLSGAYILRCYMEAALGVVNGVVTVLWILHIFLSSTLNVFPLMDRMVCFLNRLLPMLATLIYAYCAMYLMWCTIVGCRSVSRRMLILPVYPLRVRGTMLNALLFNSLLLLCSAFAVLHLCAVSFSTYAASTFMHNVFVVTLPQMFGAKYVSQGLQYALLAVFVLSVPWLTVFPRRMTDAVSDEDEDQDDGLV</sequence>
<protein>
    <recommendedName>
        <fullName evidence="8">LMBR1-like membrane protein</fullName>
    </recommendedName>
</protein>
<feature type="transmembrane region" description="Helical" evidence="5">
    <location>
        <begin position="311"/>
        <end position="335"/>
    </location>
</feature>
<feature type="transmembrane region" description="Helical" evidence="5">
    <location>
        <begin position="356"/>
        <end position="387"/>
    </location>
</feature>
<keyword evidence="4 5" id="KW-0472">Membrane</keyword>
<evidence type="ECO:0000256" key="3">
    <source>
        <dbReference type="ARBA" id="ARBA00022989"/>
    </source>
</evidence>
<dbReference type="OrthoDB" id="73273at2759"/>
<evidence type="ECO:0000256" key="4">
    <source>
        <dbReference type="ARBA" id="ARBA00023136"/>
    </source>
</evidence>